<protein>
    <submittedName>
        <fullName evidence="1">Uncharacterized protein</fullName>
    </submittedName>
</protein>
<evidence type="ECO:0000313" key="1">
    <source>
        <dbReference type="EMBL" id="SVB21226.1"/>
    </source>
</evidence>
<sequence length="90" mass="10011">MKKSLHKIFPMVIICFLSCVDNNENNCNDCGKNSDEGYLLKIVEVNDIAELAIIGVTAELGTCINFRIEIEDQTFSEATVVPDCCCSQFE</sequence>
<reference evidence="1" key="1">
    <citation type="submission" date="2018-05" db="EMBL/GenBank/DDBJ databases">
        <authorList>
            <person name="Lanie J.A."/>
            <person name="Ng W.-L."/>
            <person name="Kazmierczak K.M."/>
            <person name="Andrzejewski T.M."/>
            <person name="Davidsen T.M."/>
            <person name="Wayne K.J."/>
            <person name="Tettelin H."/>
            <person name="Glass J.I."/>
            <person name="Rusch D."/>
            <person name="Podicherti R."/>
            <person name="Tsui H.-C.T."/>
            <person name="Winkler M.E."/>
        </authorList>
    </citation>
    <scope>NUCLEOTIDE SEQUENCE</scope>
</reference>
<gene>
    <name evidence="1" type="ORF">METZ01_LOCUS174080</name>
</gene>
<organism evidence="1">
    <name type="scientific">marine metagenome</name>
    <dbReference type="NCBI Taxonomy" id="408172"/>
    <lineage>
        <taxon>unclassified sequences</taxon>
        <taxon>metagenomes</taxon>
        <taxon>ecological metagenomes</taxon>
    </lineage>
</organism>
<dbReference type="AlphaFoldDB" id="A0A382C581"/>
<dbReference type="EMBL" id="UINC01032867">
    <property type="protein sequence ID" value="SVB21226.1"/>
    <property type="molecule type" value="Genomic_DNA"/>
</dbReference>
<name>A0A382C581_9ZZZZ</name>
<accession>A0A382C581</accession>
<proteinExistence type="predicted"/>